<dbReference type="Proteomes" id="UP000053875">
    <property type="component" value="Unassembled WGS sequence"/>
</dbReference>
<feature type="domain" description="ALMS motif" evidence="5">
    <location>
        <begin position="502"/>
        <end position="572"/>
    </location>
</feature>
<organism evidence="7 8">
    <name type="scientific">Dryobates pubescens</name>
    <name type="common">Downy woodpecker</name>
    <name type="synonym">Picoides pubescens</name>
    <dbReference type="NCBI Taxonomy" id="118200"/>
    <lineage>
        <taxon>Eukaryota</taxon>
        <taxon>Metazoa</taxon>
        <taxon>Chordata</taxon>
        <taxon>Craniata</taxon>
        <taxon>Vertebrata</taxon>
        <taxon>Euteleostomi</taxon>
        <taxon>Archelosauria</taxon>
        <taxon>Archosauria</taxon>
        <taxon>Dinosauria</taxon>
        <taxon>Saurischia</taxon>
        <taxon>Theropoda</taxon>
        <taxon>Coelurosauria</taxon>
        <taxon>Aves</taxon>
        <taxon>Neognathae</taxon>
        <taxon>Neoaves</taxon>
        <taxon>Telluraves</taxon>
        <taxon>Coraciimorphae</taxon>
        <taxon>Piciformes</taxon>
        <taxon>Picidae</taxon>
        <taxon>Dryobates</taxon>
    </lineage>
</organism>
<dbReference type="GO" id="GO:0046599">
    <property type="term" value="P:regulation of centriole replication"/>
    <property type="evidence" value="ECO:0007669"/>
    <property type="project" value="TreeGrafter"/>
</dbReference>
<evidence type="ECO:0000256" key="4">
    <source>
        <dbReference type="SAM" id="MobiDB-lite"/>
    </source>
</evidence>
<dbReference type="GO" id="GO:0005829">
    <property type="term" value="C:cytosol"/>
    <property type="evidence" value="ECO:0007669"/>
    <property type="project" value="TreeGrafter"/>
</dbReference>
<feature type="compositionally biased region" description="Low complexity" evidence="4">
    <location>
        <begin position="357"/>
        <end position="368"/>
    </location>
</feature>
<dbReference type="PANTHER" id="PTHR21553:SF24">
    <property type="entry name" value="(E2-INDEPENDENT) E3 UBIQUITIN-CONJUGATING ENZYME FATS"/>
    <property type="match status" value="1"/>
</dbReference>
<feature type="domain" description="Centrosomal protein C10orf90 N-terminal" evidence="6">
    <location>
        <begin position="15"/>
        <end position="479"/>
    </location>
</feature>
<feature type="non-terminal residue" evidence="7">
    <location>
        <position position="1"/>
    </location>
</feature>
<dbReference type="InterPro" id="IPR029299">
    <property type="entry name" value="ALMS_motif"/>
</dbReference>
<dbReference type="PANTHER" id="PTHR21553">
    <property type="entry name" value="ALMS1-RELATED"/>
    <property type="match status" value="1"/>
</dbReference>
<dbReference type="GO" id="GO:0005814">
    <property type="term" value="C:centriole"/>
    <property type="evidence" value="ECO:0007669"/>
    <property type="project" value="TreeGrafter"/>
</dbReference>
<dbReference type="GO" id="GO:0008017">
    <property type="term" value="F:microtubule binding"/>
    <property type="evidence" value="ECO:0007669"/>
    <property type="project" value="TreeGrafter"/>
</dbReference>
<feature type="compositionally biased region" description="Polar residues" evidence="4">
    <location>
        <begin position="369"/>
        <end position="382"/>
    </location>
</feature>
<accession>A0A093GR35</accession>
<evidence type="ECO:0000259" key="5">
    <source>
        <dbReference type="Pfam" id="PF15309"/>
    </source>
</evidence>
<name>A0A093GR35_DRYPU</name>
<evidence type="ECO:0000256" key="1">
    <source>
        <dbReference type="ARBA" id="ARBA00004300"/>
    </source>
</evidence>
<feature type="non-terminal residue" evidence="7">
    <location>
        <position position="572"/>
    </location>
</feature>
<keyword evidence="3" id="KW-0206">Cytoskeleton</keyword>
<feature type="region of interest" description="Disordered" evidence="4">
    <location>
        <begin position="553"/>
        <end position="572"/>
    </location>
</feature>
<keyword evidence="8" id="KW-1185">Reference proteome</keyword>
<dbReference type="EMBL" id="KL217011">
    <property type="protein sequence ID" value="KFV72768.1"/>
    <property type="molecule type" value="Genomic_DNA"/>
</dbReference>
<reference evidence="7 8" key="1">
    <citation type="submission" date="2014-04" db="EMBL/GenBank/DDBJ databases">
        <title>Genome evolution of avian class.</title>
        <authorList>
            <person name="Zhang G."/>
            <person name="Li C."/>
        </authorList>
    </citation>
    <scope>NUCLEOTIDE SEQUENCE [LARGE SCALE GENOMIC DNA]</scope>
    <source>
        <strain evidence="7">BGI_N307</strain>
    </source>
</reference>
<evidence type="ECO:0000256" key="2">
    <source>
        <dbReference type="ARBA" id="ARBA00022490"/>
    </source>
</evidence>
<dbReference type="Pfam" id="PF15309">
    <property type="entry name" value="ALMS_motif"/>
    <property type="match status" value="1"/>
</dbReference>
<dbReference type="InterPro" id="IPR041179">
    <property type="entry name" value="C10orf90_N"/>
</dbReference>
<comment type="subcellular location">
    <subcellularLocation>
        <location evidence="1">Cytoplasm</location>
        <location evidence="1">Cytoskeleton</location>
        <location evidence="1">Microtubule organizing center</location>
        <location evidence="1">Centrosome</location>
    </subcellularLocation>
</comment>
<dbReference type="AlphaFoldDB" id="A0A093GR35"/>
<feature type="region of interest" description="Disordered" evidence="4">
    <location>
        <begin position="476"/>
        <end position="497"/>
    </location>
</feature>
<evidence type="ECO:0000313" key="8">
    <source>
        <dbReference type="Proteomes" id="UP000053875"/>
    </source>
</evidence>
<keyword evidence="2" id="KW-0963">Cytoplasm</keyword>
<feature type="region of interest" description="Disordered" evidence="4">
    <location>
        <begin position="333"/>
        <end position="397"/>
    </location>
</feature>
<proteinExistence type="predicted"/>
<sequence length="572" mass="62950">QESLSSRNTTLIFPIVPSQMVEQKSKLNWPALPMQPTIPQPSPYHRAFKIHPSRLEIQASLDDTTSPLDSTTAEEQQCQKQQQGFAFITVTARRVAAGSSNLAPGPGAVQEPNTVSPSLSKVPAVLCHCPPPNHVPQHDSSLKIAESLSQAAQRQFFDPGNKENHASLQSSDGREKVPPSFTSCVHFQVSQHCPNTIYYLDKSLNVCIDQPRIKCQKLHRSALSFSRNCSSSRLTADGVDGIANGEPIEEIHRTKLLGGNKTLLSSKLSADLTGNNAINKKKTNEGDLTSKHPLQSVSDSELPVFVDIPRRLNNIATKRHDAKQAGSYHTAFSLQIPNSNDEAGTQMLSGSEKQPCTMGRSSTTTSGSLPDTVSRKSVTAATDDSLKQRDSSKGTSKFKEIQAQGILQPKTFVSRSMCNIKASRIVSEENVHEQNQLLKSDYEFRASSDKRKECEVEEGKRDGAHRAALSVAYLLDVPNDKNDPRSQPQTRNLLEKAPPAPWTLREALEIYNPQFISRSQERLKRLEHMVQLRKAQQSNAPASNQGGLLARKLSSASFSSKKKQYTIPHPLS</sequence>
<protein>
    <submittedName>
        <fullName evidence="7">Centrosomal protein C10orf90</fullName>
    </submittedName>
</protein>
<feature type="compositionally biased region" description="Polar residues" evidence="4">
    <location>
        <begin position="333"/>
        <end position="354"/>
    </location>
</feature>
<dbReference type="GO" id="GO:0005813">
    <property type="term" value="C:centrosome"/>
    <property type="evidence" value="ECO:0007669"/>
    <property type="project" value="UniProtKB-SubCell"/>
</dbReference>
<evidence type="ECO:0000259" key="6">
    <source>
        <dbReference type="Pfam" id="PF17730"/>
    </source>
</evidence>
<dbReference type="Pfam" id="PF17730">
    <property type="entry name" value="Centro_C10orf90"/>
    <property type="match status" value="1"/>
</dbReference>
<evidence type="ECO:0000256" key="3">
    <source>
        <dbReference type="ARBA" id="ARBA00023212"/>
    </source>
</evidence>
<feature type="compositionally biased region" description="Basic and acidic residues" evidence="4">
    <location>
        <begin position="384"/>
        <end position="397"/>
    </location>
</feature>
<evidence type="ECO:0000313" key="7">
    <source>
        <dbReference type="EMBL" id="KFV72768.1"/>
    </source>
</evidence>
<gene>
    <name evidence="7" type="ORF">N307_11444</name>
</gene>